<dbReference type="NCBIfam" id="NF010738">
    <property type="entry name" value="PRK14140.1"/>
    <property type="match status" value="1"/>
</dbReference>
<comment type="similarity">
    <text evidence="2 10 12">Belongs to the GrpE family.</text>
</comment>
<dbReference type="GO" id="GO:0005737">
    <property type="term" value="C:cytoplasm"/>
    <property type="evidence" value="ECO:0007669"/>
    <property type="project" value="UniProtKB-SubCell"/>
</dbReference>
<name>A0A923LCC4_9FIRM</name>
<dbReference type="RefSeq" id="WP_186871980.1">
    <property type="nucleotide sequence ID" value="NZ_JACOOR010000004.1"/>
</dbReference>
<dbReference type="GO" id="GO:0042803">
    <property type="term" value="F:protein homodimerization activity"/>
    <property type="evidence" value="ECO:0007669"/>
    <property type="project" value="InterPro"/>
</dbReference>
<reference evidence="14" key="1">
    <citation type="submission" date="2020-08" db="EMBL/GenBank/DDBJ databases">
        <title>Genome public.</title>
        <authorList>
            <person name="Liu C."/>
            <person name="Sun Q."/>
        </authorList>
    </citation>
    <scope>NUCLEOTIDE SEQUENCE</scope>
    <source>
        <strain evidence="14">NSJ-68</strain>
    </source>
</reference>
<organism evidence="14 15">
    <name type="scientific">Anaerosacchariphilus hominis</name>
    <dbReference type="NCBI Taxonomy" id="2763017"/>
    <lineage>
        <taxon>Bacteria</taxon>
        <taxon>Bacillati</taxon>
        <taxon>Bacillota</taxon>
        <taxon>Clostridia</taxon>
        <taxon>Lachnospirales</taxon>
        <taxon>Lachnospiraceae</taxon>
        <taxon>Anaerosacchariphilus</taxon>
    </lineage>
</organism>
<dbReference type="Pfam" id="PF01025">
    <property type="entry name" value="GrpE"/>
    <property type="match status" value="1"/>
</dbReference>
<sequence length="223" mass="25730">MRFTIEIRNRKGQKPVEQEIKNEEFQNEAAKEVTEEVKEEETATAAEASEEKESTGGEKPEETEAGEEPEMLKKKKKKDKMEEKIEELEDRVKRQMAEFDNFRKRTEKEKSHMYEVGARDVIEKILPVVDNFERGLASVPEDQKENPVIVGMDKIYSQLMTTLTDLGVEPIAAVGEEFDPNYHNAVMHVEDEELGENVVAEEFQKGYMYKDTVIRHSMVKVAN</sequence>
<comment type="caution">
    <text evidence="14">The sequence shown here is derived from an EMBL/GenBank/DDBJ whole genome shotgun (WGS) entry which is preliminary data.</text>
</comment>
<gene>
    <name evidence="10 14" type="primary">grpE</name>
    <name evidence="14" type="ORF">H8S44_07780</name>
</gene>
<dbReference type="PRINTS" id="PR00773">
    <property type="entry name" value="GRPEPROTEIN"/>
</dbReference>
<feature type="region of interest" description="Disordered" evidence="13">
    <location>
        <begin position="1"/>
        <end position="82"/>
    </location>
</feature>
<keyword evidence="15" id="KW-1185">Reference proteome</keyword>
<dbReference type="Gene3D" id="2.30.22.10">
    <property type="entry name" value="Head domain of nucleotide exchange factor GrpE"/>
    <property type="match status" value="1"/>
</dbReference>
<evidence type="ECO:0000256" key="13">
    <source>
        <dbReference type="SAM" id="MobiDB-lite"/>
    </source>
</evidence>
<keyword evidence="4 10" id="KW-0963">Cytoplasm</keyword>
<feature type="compositionally biased region" description="Basic and acidic residues" evidence="13">
    <location>
        <begin position="49"/>
        <end position="62"/>
    </location>
</feature>
<evidence type="ECO:0000256" key="6">
    <source>
        <dbReference type="ARBA" id="ARBA00023186"/>
    </source>
</evidence>
<evidence type="ECO:0000256" key="4">
    <source>
        <dbReference type="ARBA" id="ARBA00022490"/>
    </source>
</evidence>
<dbReference type="InterPro" id="IPR013805">
    <property type="entry name" value="GrpE_CC"/>
</dbReference>
<dbReference type="PROSITE" id="PS01071">
    <property type="entry name" value="GRPE"/>
    <property type="match status" value="1"/>
</dbReference>
<evidence type="ECO:0000256" key="2">
    <source>
        <dbReference type="ARBA" id="ARBA00009054"/>
    </source>
</evidence>
<dbReference type="SUPFAM" id="SSF58014">
    <property type="entry name" value="Coiled-coil domain of nucleotide exchange factor GrpE"/>
    <property type="match status" value="1"/>
</dbReference>
<evidence type="ECO:0000313" key="14">
    <source>
        <dbReference type="EMBL" id="MBC5659667.1"/>
    </source>
</evidence>
<evidence type="ECO:0000313" key="15">
    <source>
        <dbReference type="Proteomes" id="UP000649345"/>
    </source>
</evidence>
<evidence type="ECO:0000256" key="1">
    <source>
        <dbReference type="ARBA" id="ARBA00004496"/>
    </source>
</evidence>
<evidence type="ECO:0000256" key="5">
    <source>
        <dbReference type="ARBA" id="ARBA00023016"/>
    </source>
</evidence>
<dbReference type="Gene3D" id="3.90.20.20">
    <property type="match status" value="1"/>
</dbReference>
<dbReference type="InterPro" id="IPR009012">
    <property type="entry name" value="GrpE_head"/>
</dbReference>
<proteinExistence type="inferred from homology"/>
<dbReference type="GO" id="GO:0000774">
    <property type="term" value="F:adenyl-nucleotide exchange factor activity"/>
    <property type="evidence" value="ECO:0007669"/>
    <property type="project" value="InterPro"/>
</dbReference>
<evidence type="ECO:0000256" key="8">
    <source>
        <dbReference type="ARBA" id="ARBA00072274"/>
    </source>
</evidence>
<dbReference type="GO" id="GO:0051087">
    <property type="term" value="F:protein-folding chaperone binding"/>
    <property type="evidence" value="ECO:0007669"/>
    <property type="project" value="InterPro"/>
</dbReference>
<dbReference type="GO" id="GO:0006457">
    <property type="term" value="P:protein folding"/>
    <property type="evidence" value="ECO:0007669"/>
    <property type="project" value="InterPro"/>
</dbReference>
<comment type="subcellular location">
    <subcellularLocation>
        <location evidence="1 10">Cytoplasm</location>
    </subcellularLocation>
</comment>
<keyword evidence="5 10" id="KW-0346">Stress response</keyword>
<evidence type="ECO:0000256" key="7">
    <source>
        <dbReference type="ARBA" id="ARBA00053401"/>
    </source>
</evidence>
<evidence type="ECO:0000256" key="3">
    <source>
        <dbReference type="ARBA" id="ARBA00011738"/>
    </source>
</evidence>
<accession>A0A923LCC4</accession>
<evidence type="ECO:0000256" key="11">
    <source>
        <dbReference type="RuleBase" id="RU000639"/>
    </source>
</evidence>
<dbReference type="CDD" id="cd00446">
    <property type="entry name" value="GrpE"/>
    <property type="match status" value="1"/>
</dbReference>
<feature type="compositionally biased region" description="Basic and acidic residues" evidence="13">
    <location>
        <begin position="1"/>
        <end position="36"/>
    </location>
</feature>
<keyword evidence="6 10" id="KW-0143">Chaperone</keyword>
<dbReference type="AlphaFoldDB" id="A0A923LCC4"/>
<dbReference type="InterPro" id="IPR000740">
    <property type="entry name" value="GrpE"/>
</dbReference>
<evidence type="ECO:0000256" key="9">
    <source>
        <dbReference type="ARBA" id="ARBA00076414"/>
    </source>
</evidence>
<dbReference type="FunFam" id="2.30.22.10:FF:000001">
    <property type="entry name" value="Protein GrpE"/>
    <property type="match status" value="1"/>
</dbReference>
<protein>
    <recommendedName>
        <fullName evidence="8 10">Protein GrpE</fullName>
    </recommendedName>
    <alternativeName>
        <fullName evidence="9 10">HSP-70 cofactor</fullName>
    </alternativeName>
</protein>
<dbReference type="GO" id="GO:0051082">
    <property type="term" value="F:unfolded protein binding"/>
    <property type="evidence" value="ECO:0007669"/>
    <property type="project" value="TreeGrafter"/>
</dbReference>
<comment type="subunit">
    <text evidence="3 10">Homodimer.</text>
</comment>
<evidence type="ECO:0000256" key="12">
    <source>
        <dbReference type="RuleBase" id="RU004478"/>
    </source>
</evidence>
<dbReference type="PANTHER" id="PTHR21237:SF23">
    <property type="entry name" value="GRPE PROTEIN HOMOLOG, MITOCHONDRIAL"/>
    <property type="match status" value="1"/>
</dbReference>
<evidence type="ECO:0000256" key="10">
    <source>
        <dbReference type="HAMAP-Rule" id="MF_01151"/>
    </source>
</evidence>
<dbReference type="SUPFAM" id="SSF51064">
    <property type="entry name" value="Head domain of nucleotide exchange factor GrpE"/>
    <property type="match status" value="1"/>
</dbReference>
<dbReference type="EMBL" id="JACOOR010000004">
    <property type="protein sequence ID" value="MBC5659667.1"/>
    <property type="molecule type" value="Genomic_DNA"/>
</dbReference>
<dbReference type="Proteomes" id="UP000649345">
    <property type="component" value="Unassembled WGS sequence"/>
</dbReference>
<dbReference type="PANTHER" id="PTHR21237">
    <property type="entry name" value="GRPE PROTEIN"/>
    <property type="match status" value="1"/>
</dbReference>
<dbReference type="HAMAP" id="MF_01151">
    <property type="entry name" value="GrpE"/>
    <property type="match status" value="1"/>
</dbReference>
<comment type="function">
    <text evidence="7 10 11">Participates actively in the response to hyperosmotic and heat shock by preventing the aggregation of stress-denatured proteins, in association with DnaK and GrpE. It is the nucleotide exchange factor for DnaK and may function as a thermosensor. Unfolded proteins bind initially to DnaJ; upon interaction with the DnaJ-bound protein, DnaK hydrolyzes its bound ATP, resulting in the formation of a stable complex. GrpE releases ADP from DnaK; ATP binding to DnaK triggers the release of the substrate protein, thus completing the reaction cycle. Several rounds of ATP-dependent interactions between DnaJ, DnaK and GrpE are required for fully efficient folding.</text>
</comment>